<dbReference type="Gene3D" id="2.40.160.50">
    <property type="entry name" value="membrane protein fhac: a member of the omp85/tpsb transporter family"/>
    <property type="match status" value="1"/>
</dbReference>
<name>A0A0B8NN50_9VIBR</name>
<evidence type="ECO:0000256" key="3">
    <source>
        <dbReference type="ARBA" id="ARBA00015419"/>
    </source>
</evidence>
<dbReference type="Proteomes" id="UP000031671">
    <property type="component" value="Unassembled WGS sequence"/>
</dbReference>
<evidence type="ECO:0000256" key="2">
    <source>
        <dbReference type="ARBA" id="ARBA00010248"/>
    </source>
</evidence>
<evidence type="ECO:0000259" key="13">
    <source>
        <dbReference type="Pfam" id="PF17243"/>
    </source>
</evidence>
<dbReference type="GO" id="GO:0009279">
    <property type="term" value="C:cell outer membrane"/>
    <property type="evidence" value="ECO:0007669"/>
    <property type="project" value="UniProtKB-SubCell"/>
</dbReference>
<reference evidence="14 15" key="1">
    <citation type="submission" date="2015-01" db="EMBL/GenBank/DDBJ databases">
        <title>Vibrio sp. C1 JCM 19231 whole genome shotgun sequence.</title>
        <authorList>
            <person name="Sawabe T."/>
            <person name="Meirelles P."/>
            <person name="Feng G."/>
            <person name="Sayaka M."/>
            <person name="Hattori M."/>
            <person name="Ohkuma M."/>
        </authorList>
    </citation>
    <scope>NUCLEOTIDE SEQUENCE [LARGE SCALE GENOMIC DNA]</scope>
    <source>
        <strain evidence="15">JCM 19231</strain>
    </source>
</reference>
<feature type="domain" description="TamA POTRA" evidence="13">
    <location>
        <begin position="13"/>
        <end position="82"/>
    </location>
</feature>
<evidence type="ECO:0000256" key="9">
    <source>
        <dbReference type="ARBA" id="ARBA00033063"/>
    </source>
</evidence>
<evidence type="ECO:0000256" key="4">
    <source>
        <dbReference type="ARBA" id="ARBA00022452"/>
    </source>
</evidence>
<dbReference type="GO" id="GO:0009306">
    <property type="term" value="P:protein secretion"/>
    <property type="evidence" value="ECO:0007669"/>
    <property type="project" value="TreeGrafter"/>
</dbReference>
<feature type="domain" description="POTRA" evidence="12">
    <location>
        <begin position="173"/>
        <end position="230"/>
    </location>
</feature>
<dbReference type="Pfam" id="PF01103">
    <property type="entry name" value="Omp85"/>
    <property type="match status" value="1"/>
</dbReference>
<dbReference type="PANTHER" id="PTHR12815">
    <property type="entry name" value="SORTING AND ASSEMBLY MACHINERY SAMM50 PROTEIN FAMILY MEMBER"/>
    <property type="match status" value="1"/>
</dbReference>
<dbReference type="InterPro" id="IPR039910">
    <property type="entry name" value="D15-like"/>
</dbReference>
<evidence type="ECO:0000256" key="10">
    <source>
        <dbReference type="ARBA" id="ARBA00093548"/>
    </source>
</evidence>
<comment type="subcellular location">
    <subcellularLocation>
        <location evidence="1">Cell outer membrane</location>
    </subcellularLocation>
</comment>
<comment type="similarity">
    <text evidence="2">Belongs to the TamA family.</text>
</comment>
<evidence type="ECO:0000256" key="7">
    <source>
        <dbReference type="ARBA" id="ARBA00023136"/>
    </source>
</evidence>
<dbReference type="Pfam" id="PF17243">
    <property type="entry name" value="POTRA_TamA_1"/>
    <property type="match status" value="1"/>
</dbReference>
<keyword evidence="8" id="KW-0998">Cell outer membrane</keyword>
<keyword evidence="15" id="KW-1185">Reference proteome</keyword>
<sequence>MGVSQWSFAEATLNVEGLSGEIQDNVDVYLSAIPEEDYSTSLRFQSRVEESITQALRAMGYYYPTLTFIVNEEEEELNVTVELGQPVLIEELDIKLSGEAKDDPAFQRLLKNTPLKVGARLNHGQYDALKSELRNLALKRGYFEGDFSLARLEVAPELNQAFVRLHYESGLRYRFGPVRISGSQIEEDRVRSVVPFEQGDPYLASDVGQLNQNLSSTDWFSSVYVEPNLEGVGSGNRELPMTIQLAPQSRHQVETGLGVSTDVGVRGKLSWKRPWLNEQGHSFDSSFELSVPEQQVVVGYKIPLEDVLKEYYRIQYGMKYLDNNDTISFESSLGLERHWELDSGWHRTVFIRLLNEDFTQGTQEDRFTMLLPGISYSKTRARGGAMPMWGDKQSITFEYGDEAVLSEARVLRVQGRSAWIRSLGRNHRGLFRVDGSANFTESVFDLPPSLRFFAGGDNNLRGYEYESISPKDSEGKLTGAKYMVTSSLEYQYRIYGNWWLAAFVDYGDAWNDTPEWKTGTGFGIRWASPVGPVRLDLGFALDAEEGTDKYQIHFGLGPEL</sequence>
<organism evidence="14 15">
    <name type="scientific">Vibrio ishigakensis</name>
    <dbReference type="NCBI Taxonomy" id="1481914"/>
    <lineage>
        <taxon>Bacteria</taxon>
        <taxon>Pseudomonadati</taxon>
        <taxon>Pseudomonadota</taxon>
        <taxon>Gammaproteobacteria</taxon>
        <taxon>Vibrionales</taxon>
        <taxon>Vibrionaceae</taxon>
        <taxon>Vibrio</taxon>
    </lineage>
</organism>
<proteinExistence type="inferred from homology"/>
<evidence type="ECO:0000259" key="12">
    <source>
        <dbReference type="Pfam" id="PF07244"/>
    </source>
</evidence>
<keyword evidence="5" id="KW-0812">Transmembrane</keyword>
<dbReference type="PANTHER" id="PTHR12815:SF47">
    <property type="entry name" value="TRANSLOCATION AND ASSEMBLY MODULE SUBUNIT TAMA"/>
    <property type="match status" value="1"/>
</dbReference>
<feature type="domain" description="Bacterial surface antigen (D15)" evidence="11">
    <location>
        <begin position="308"/>
        <end position="557"/>
    </location>
</feature>
<dbReference type="InterPro" id="IPR010827">
    <property type="entry name" value="BamA/TamA_POTRA"/>
</dbReference>
<dbReference type="InterPro" id="IPR000184">
    <property type="entry name" value="Bac_surfAg_D15"/>
</dbReference>
<dbReference type="FunFam" id="3.10.20.310:FF:000008">
    <property type="entry name" value="Outer membrane protein, OMP85 family"/>
    <property type="match status" value="1"/>
</dbReference>
<evidence type="ECO:0000256" key="5">
    <source>
        <dbReference type="ARBA" id="ARBA00022692"/>
    </source>
</evidence>
<evidence type="ECO:0000256" key="6">
    <source>
        <dbReference type="ARBA" id="ARBA00022729"/>
    </source>
</evidence>
<evidence type="ECO:0000259" key="11">
    <source>
        <dbReference type="Pfam" id="PF01103"/>
    </source>
</evidence>
<evidence type="ECO:0000313" key="15">
    <source>
        <dbReference type="Proteomes" id="UP000031671"/>
    </source>
</evidence>
<dbReference type="InterPro" id="IPR035243">
    <property type="entry name" value="TamA_POTRA_Dom_1"/>
</dbReference>
<reference evidence="14 15" key="2">
    <citation type="submission" date="2015-01" db="EMBL/GenBank/DDBJ databases">
        <authorList>
            <consortium name="NBRP consortium"/>
            <person name="Sawabe T."/>
            <person name="Meirelles P."/>
            <person name="Feng G."/>
            <person name="Sayaka M."/>
            <person name="Hattori M."/>
            <person name="Ohkuma M."/>
        </authorList>
    </citation>
    <scope>NUCLEOTIDE SEQUENCE [LARGE SCALE GENOMIC DNA]</scope>
    <source>
        <strain evidence="15">JCM 19231</strain>
    </source>
</reference>
<dbReference type="Gene3D" id="3.10.20.310">
    <property type="entry name" value="membrane protein fhac"/>
    <property type="match status" value="3"/>
</dbReference>
<accession>A0A0B8NN50</accession>
<evidence type="ECO:0000256" key="8">
    <source>
        <dbReference type="ARBA" id="ARBA00023237"/>
    </source>
</evidence>
<keyword evidence="7" id="KW-0472">Membrane</keyword>
<keyword evidence="6" id="KW-0732">Signal</keyword>
<comment type="caution">
    <text evidence="14">The sequence shown here is derived from an EMBL/GenBank/DDBJ whole genome shotgun (WGS) entry which is preliminary data.</text>
</comment>
<evidence type="ECO:0000256" key="1">
    <source>
        <dbReference type="ARBA" id="ARBA00004442"/>
    </source>
</evidence>
<dbReference type="AlphaFoldDB" id="A0A0B8NN50"/>
<dbReference type="EMBL" id="BBRZ01000014">
    <property type="protein sequence ID" value="GAM55451.1"/>
    <property type="molecule type" value="Genomic_DNA"/>
</dbReference>
<gene>
    <name evidence="14" type="ORF">JCM19231_4350</name>
</gene>
<dbReference type="Pfam" id="PF07244">
    <property type="entry name" value="POTRA"/>
    <property type="match status" value="1"/>
</dbReference>
<dbReference type="GO" id="GO:0097347">
    <property type="term" value="C:TAM protein secretion complex"/>
    <property type="evidence" value="ECO:0007669"/>
    <property type="project" value="TreeGrafter"/>
</dbReference>
<keyword evidence="4" id="KW-1134">Transmembrane beta strand</keyword>
<comment type="subunit">
    <text evidence="10">Interacts with TamB to form the translocation and assembly module (TAM).</text>
</comment>
<evidence type="ECO:0000313" key="14">
    <source>
        <dbReference type="EMBL" id="GAM55451.1"/>
    </source>
</evidence>
<protein>
    <recommendedName>
        <fullName evidence="3">Translocation and assembly module subunit TamA</fullName>
    </recommendedName>
    <alternativeName>
        <fullName evidence="9">Autotransporter assembly factor TamA</fullName>
    </alternativeName>
</protein>